<dbReference type="EMBL" id="SPHZ02000011">
    <property type="protein sequence ID" value="KAF0893620.1"/>
    <property type="molecule type" value="Genomic_DNA"/>
</dbReference>
<organism evidence="1 2">
    <name type="scientific">Oryza meyeriana var. granulata</name>
    <dbReference type="NCBI Taxonomy" id="110450"/>
    <lineage>
        <taxon>Eukaryota</taxon>
        <taxon>Viridiplantae</taxon>
        <taxon>Streptophyta</taxon>
        <taxon>Embryophyta</taxon>
        <taxon>Tracheophyta</taxon>
        <taxon>Spermatophyta</taxon>
        <taxon>Magnoliopsida</taxon>
        <taxon>Liliopsida</taxon>
        <taxon>Poales</taxon>
        <taxon>Poaceae</taxon>
        <taxon>BOP clade</taxon>
        <taxon>Oryzoideae</taxon>
        <taxon>Oryzeae</taxon>
        <taxon>Oryzinae</taxon>
        <taxon>Oryza</taxon>
        <taxon>Oryza meyeriana</taxon>
    </lineage>
</organism>
<dbReference type="Proteomes" id="UP000479710">
    <property type="component" value="Unassembled WGS sequence"/>
</dbReference>
<proteinExistence type="predicted"/>
<gene>
    <name evidence="1" type="ORF">E2562_028034</name>
</gene>
<protein>
    <submittedName>
        <fullName evidence="1">Uncharacterized protein</fullName>
    </submittedName>
</protein>
<sequence length="73" mass="8124">MAGLEWEIEARMSSRLAKRHRVNEVARWSGDTLSCGGRHTCTSQAAASPFRRFVSRQRGCIAASLSSYPIHCD</sequence>
<dbReference type="AlphaFoldDB" id="A0A6G1C0A8"/>
<accession>A0A6G1C0A8</accession>
<keyword evidence="2" id="KW-1185">Reference proteome</keyword>
<evidence type="ECO:0000313" key="2">
    <source>
        <dbReference type="Proteomes" id="UP000479710"/>
    </source>
</evidence>
<name>A0A6G1C0A8_9ORYZ</name>
<reference evidence="1 2" key="1">
    <citation type="submission" date="2019-11" db="EMBL/GenBank/DDBJ databases">
        <title>Whole genome sequence of Oryza granulata.</title>
        <authorList>
            <person name="Li W."/>
        </authorList>
    </citation>
    <scope>NUCLEOTIDE SEQUENCE [LARGE SCALE GENOMIC DNA]</scope>
    <source>
        <strain evidence="2">cv. Menghai</strain>
        <tissue evidence="1">Leaf</tissue>
    </source>
</reference>
<evidence type="ECO:0000313" key="1">
    <source>
        <dbReference type="EMBL" id="KAF0893620.1"/>
    </source>
</evidence>
<comment type="caution">
    <text evidence="1">The sequence shown here is derived from an EMBL/GenBank/DDBJ whole genome shotgun (WGS) entry which is preliminary data.</text>
</comment>